<dbReference type="GO" id="GO:0006914">
    <property type="term" value="P:autophagy"/>
    <property type="evidence" value="ECO:0007669"/>
    <property type="project" value="UniProtKB-KW"/>
</dbReference>
<dbReference type="Gene3D" id="2.130.10.10">
    <property type="entry name" value="YVTN repeat-like/Quinoprotein amine dehydrogenase"/>
    <property type="match status" value="1"/>
</dbReference>
<proteinExistence type="inferred from homology"/>
<keyword evidence="10" id="KW-0072">Autophagy</keyword>
<gene>
    <name evidence="14" type="ORF">YALI1_F35578g</name>
</gene>
<organism evidence="14 15">
    <name type="scientific">Yarrowia lipolytica</name>
    <name type="common">Candida lipolytica</name>
    <dbReference type="NCBI Taxonomy" id="4952"/>
    <lineage>
        <taxon>Eukaryota</taxon>
        <taxon>Fungi</taxon>
        <taxon>Dikarya</taxon>
        <taxon>Ascomycota</taxon>
        <taxon>Saccharomycotina</taxon>
        <taxon>Dipodascomycetes</taxon>
        <taxon>Dipodascales</taxon>
        <taxon>Dipodascales incertae sedis</taxon>
        <taxon>Yarrowia</taxon>
    </lineage>
</organism>
<dbReference type="RefSeq" id="XP_505968.2">
    <property type="nucleotide sequence ID" value="XM_505968.3"/>
</dbReference>
<evidence type="ECO:0000256" key="11">
    <source>
        <dbReference type="ARBA" id="ARBA00023136"/>
    </source>
</evidence>
<evidence type="ECO:0000256" key="3">
    <source>
        <dbReference type="ARBA" id="ARBA00004623"/>
    </source>
</evidence>
<evidence type="ECO:0000256" key="1">
    <source>
        <dbReference type="ARBA" id="ARBA00004148"/>
    </source>
</evidence>
<keyword evidence="5" id="KW-0926">Vacuole</keyword>
<protein>
    <recommendedName>
        <fullName evidence="13">Autophagy-related protein 18</fullName>
    </recommendedName>
</protein>
<evidence type="ECO:0000313" key="14">
    <source>
        <dbReference type="EMBL" id="AOW07809.1"/>
    </source>
</evidence>
<dbReference type="InterPro" id="IPR015943">
    <property type="entry name" value="WD40/YVTN_repeat-like_dom_sf"/>
</dbReference>
<evidence type="ECO:0000256" key="5">
    <source>
        <dbReference type="ARBA" id="ARBA00022554"/>
    </source>
</evidence>
<keyword evidence="8" id="KW-0967">Endosome</keyword>
<evidence type="ECO:0000256" key="4">
    <source>
        <dbReference type="ARBA" id="ARBA00022448"/>
    </source>
</evidence>
<dbReference type="AlphaFoldDB" id="A0A1D8NQC5"/>
<evidence type="ECO:0000256" key="10">
    <source>
        <dbReference type="ARBA" id="ARBA00023006"/>
    </source>
</evidence>
<dbReference type="eggNOG" id="KOG2110">
    <property type="taxonomic scope" value="Eukaryota"/>
</dbReference>
<dbReference type="FunFam" id="2.130.10.10:FF:000965">
    <property type="entry name" value="Autophagy-like protein 18 Atg18"/>
    <property type="match status" value="1"/>
</dbReference>
<dbReference type="PANTHER" id="PTHR11227">
    <property type="entry name" value="WD-REPEAT PROTEIN INTERACTING WITH PHOSPHOINOSIDES WIPI -RELATED"/>
    <property type="match status" value="1"/>
</dbReference>
<dbReference type="GO" id="GO:0005774">
    <property type="term" value="C:vacuolar membrane"/>
    <property type="evidence" value="ECO:0007669"/>
    <property type="project" value="UniProtKB-SubCell"/>
</dbReference>
<name>A0A1D8NQC5_YARLL</name>
<comment type="similarity">
    <text evidence="12">Belongs to the WD repeat PROPPIN family.</text>
</comment>
<keyword evidence="9" id="KW-0653">Protein transport</keyword>
<keyword evidence="7" id="KW-0677">Repeat</keyword>
<evidence type="ECO:0000256" key="12">
    <source>
        <dbReference type="ARBA" id="ARBA00025740"/>
    </source>
</evidence>
<dbReference type="GeneID" id="2908106"/>
<dbReference type="SMART" id="SM00320">
    <property type="entry name" value="WD40"/>
    <property type="match status" value="3"/>
</dbReference>
<accession>A0A1D8NQC5</accession>
<dbReference type="GO" id="GO:0015031">
    <property type="term" value="P:protein transport"/>
    <property type="evidence" value="ECO:0007669"/>
    <property type="project" value="UniProtKB-KW"/>
</dbReference>
<dbReference type="KEGG" id="yli:2908106"/>
<dbReference type="Proteomes" id="UP000182444">
    <property type="component" value="Chromosome 1F"/>
</dbReference>
<evidence type="ECO:0000256" key="13">
    <source>
        <dbReference type="ARBA" id="ARBA00039247"/>
    </source>
</evidence>
<dbReference type="Pfam" id="PF21032">
    <property type="entry name" value="PROPPIN"/>
    <property type="match status" value="1"/>
</dbReference>
<evidence type="ECO:0000256" key="7">
    <source>
        <dbReference type="ARBA" id="ARBA00022737"/>
    </source>
</evidence>
<evidence type="ECO:0000256" key="6">
    <source>
        <dbReference type="ARBA" id="ARBA00022574"/>
    </source>
</evidence>
<dbReference type="GO" id="GO:0010008">
    <property type="term" value="C:endosome membrane"/>
    <property type="evidence" value="ECO:0007669"/>
    <property type="project" value="UniProtKB-SubCell"/>
</dbReference>
<dbReference type="VEuPathDB" id="FungiDB:YALI0_F27907g"/>
<dbReference type="InterPro" id="IPR048720">
    <property type="entry name" value="PROPPIN"/>
</dbReference>
<keyword evidence="11" id="KW-0472">Membrane</keyword>
<sequence>MHSQICKLITTPTGSSSPTLNTATHTLLIMSDSINFVSFNQDYSCVSVGTPQGYKIYNCDPFGKCFSKADGGMGIVEMLFCTSLIAVVGMGDQPQNSPRRLKIVNTKRQSTICELTFPTAVLGVRLNRQRLVVLLQDQIYIYDISNMKLVHTIETSPNPGAVCALSASSSDNNNYLVYPFPAPSSTAFNPGENNINDSSPNRKGDVTIFDCNSLQPVNVVEAHKTPLACLSLNSDGTLLATASDKGTIIRVFSVPKAQKLYEFRRGTYPAQIFSINFNLASNLMAVSSATETVHIFQLEAGVSSTPEVPQDTELAIPTRTPQQKGMASVFRKSSRSLGKGLAGAVGSYLPQTFTGMWEPLRDFAFIKQTSLPGTRSVVSVTSTNPPQVLVVTLEGYFYQYTLDLEKGGECDLIRQYSLLDNVEGSLYGP</sequence>
<keyword evidence="6" id="KW-0853">WD repeat</keyword>
<dbReference type="InterPro" id="IPR001680">
    <property type="entry name" value="WD40_rpt"/>
</dbReference>
<dbReference type="VEuPathDB" id="FungiDB:YALI1_F35578g"/>
<evidence type="ECO:0000256" key="2">
    <source>
        <dbReference type="ARBA" id="ARBA00004481"/>
    </source>
</evidence>
<evidence type="ECO:0000313" key="15">
    <source>
        <dbReference type="Proteomes" id="UP000182444"/>
    </source>
</evidence>
<reference evidence="14 15" key="1">
    <citation type="journal article" date="2016" name="PLoS ONE">
        <title>Sequence Assembly of Yarrowia lipolytica Strain W29/CLIB89 Shows Transposable Element Diversity.</title>
        <authorList>
            <person name="Magnan C."/>
            <person name="Yu J."/>
            <person name="Chang I."/>
            <person name="Jahn E."/>
            <person name="Kanomata Y."/>
            <person name="Wu J."/>
            <person name="Zeller M."/>
            <person name="Oakes M."/>
            <person name="Baldi P."/>
            <person name="Sandmeyer S."/>
        </authorList>
    </citation>
    <scope>NUCLEOTIDE SEQUENCE [LARGE SCALE GENOMIC DNA]</scope>
    <source>
        <strain evidence="15">CLIB89(W29)</strain>
    </source>
</reference>
<dbReference type="SUPFAM" id="SSF50978">
    <property type="entry name" value="WD40 repeat-like"/>
    <property type="match status" value="1"/>
</dbReference>
<comment type="subcellular location">
    <subcellularLocation>
        <location evidence="2">Endosome membrane</location>
        <topology evidence="2">Peripheral membrane protein</topology>
    </subcellularLocation>
    <subcellularLocation>
        <location evidence="3">Preautophagosomal structure membrane</location>
        <topology evidence="3">Peripheral membrane protein</topology>
    </subcellularLocation>
    <subcellularLocation>
        <location evidence="1">Vacuole membrane</location>
        <topology evidence="1">Peripheral membrane protein</topology>
    </subcellularLocation>
</comment>
<evidence type="ECO:0000256" key="9">
    <source>
        <dbReference type="ARBA" id="ARBA00022927"/>
    </source>
</evidence>
<evidence type="ECO:0000256" key="8">
    <source>
        <dbReference type="ARBA" id="ARBA00022753"/>
    </source>
</evidence>
<dbReference type="InterPro" id="IPR036322">
    <property type="entry name" value="WD40_repeat_dom_sf"/>
</dbReference>
<keyword evidence="4" id="KW-0813">Transport</keyword>
<dbReference type="GO" id="GO:0034045">
    <property type="term" value="C:phagophore assembly site membrane"/>
    <property type="evidence" value="ECO:0007669"/>
    <property type="project" value="UniProtKB-SubCell"/>
</dbReference>
<dbReference type="EMBL" id="CP017558">
    <property type="protein sequence ID" value="AOW07809.1"/>
    <property type="molecule type" value="Genomic_DNA"/>
</dbReference>